<dbReference type="NCBIfam" id="TIGR00254">
    <property type="entry name" value="GGDEF"/>
    <property type="match status" value="1"/>
</dbReference>
<keyword evidence="1" id="KW-0812">Transmembrane</keyword>
<organism evidence="3 4">
    <name type="scientific">Paenibacillus eucommiae</name>
    <dbReference type="NCBI Taxonomy" id="1355755"/>
    <lineage>
        <taxon>Bacteria</taxon>
        <taxon>Bacillati</taxon>
        <taxon>Bacillota</taxon>
        <taxon>Bacilli</taxon>
        <taxon>Bacillales</taxon>
        <taxon>Paenibacillaceae</taxon>
        <taxon>Paenibacillus</taxon>
    </lineage>
</organism>
<protein>
    <submittedName>
        <fullName evidence="3">Diguanylate cyclase (GGDEF)-like protein</fullName>
    </submittedName>
</protein>
<feature type="transmembrane region" description="Helical" evidence="1">
    <location>
        <begin position="144"/>
        <end position="163"/>
    </location>
</feature>
<dbReference type="InterPro" id="IPR029787">
    <property type="entry name" value="Nucleotide_cyclase"/>
</dbReference>
<reference evidence="3 4" key="1">
    <citation type="submission" date="2021-03" db="EMBL/GenBank/DDBJ databases">
        <title>Genomic Encyclopedia of Type Strains, Phase IV (KMG-IV): sequencing the most valuable type-strain genomes for metagenomic binning, comparative biology and taxonomic classification.</title>
        <authorList>
            <person name="Goeker M."/>
        </authorList>
    </citation>
    <scope>NUCLEOTIDE SEQUENCE [LARGE SCALE GENOMIC DNA]</scope>
    <source>
        <strain evidence="3 4">DSM 26048</strain>
    </source>
</reference>
<dbReference type="Proteomes" id="UP001519287">
    <property type="component" value="Unassembled WGS sequence"/>
</dbReference>
<dbReference type="CDD" id="cd01949">
    <property type="entry name" value="GGDEF"/>
    <property type="match status" value="1"/>
</dbReference>
<feature type="transmembrane region" description="Helical" evidence="1">
    <location>
        <begin position="195"/>
        <end position="216"/>
    </location>
</feature>
<evidence type="ECO:0000259" key="2">
    <source>
        <dbReference type="PROSITE" id="PS50887"/>
    </source>
</evidence>
<sequence>MKPSDYIFGASAPVFSHAIVLVILVMMFIVSLRLYVDRRKKGYLSMTISLCFQISYYVLLIYFHLYDLKSSLATYTTIMLNIVSFTLLNMGIYQLYNPTKLKQYSLFYSLITFGFIVSLLYFYLPAWYQGTEVQMILLQDIGLRLYLFILIFVFFYFIAPYIGQRGKYQFALTVYFADQIARMINLYIFDNNLPFLSLIEHALPILFYFLLFLLLFERVVEVMQAIYNSAITDSLTQLYNRHFFCNKVEQYVRHKVPVSVLFCDIDNFKKLNDTKGHHTGDQMLRLVAKIVKEESEDHGIAGRYGGEEIVVLTTDSALKMRVFAERIRKRVEVETSVTLSLGYSKYKSGITAAQLIKQADEAMYRAKKSGKNKVVSYDQK</sequence>
<dbReference type="Gene3D" id="3.30.70.270">
    <property type="match status" value="1"/>
</dbReference>
<dbReference type="EMBL" id="JAGGLB010000002">
    <property type="protein sequence ID" value="MBP1989215.1"/>
    <property type="molecule type" value="Genomic_DNA"/>
</dbReference>
<dbReference type="PROSITE" id="PS50887">
    <property type="entry name" value="GGDEF"/>
    <property type="match status" value="1"/>
</dbReference>
<dbReference type="PANTHER" id="PTHR45138">
    <property type="entry name" value="REGULATORY COMPONENTS OF SENSORY TRANSDUCTION SYSTEM"/>
    <property type="match status" value="1"/>
</dbReference>
<name>A0ABS4IQ08_9BACL</name>
<feature type="domain" description="GGDEF" evidence="2">
    <location>
        <begin position="256"/>
        <end position="379"/>
    </location>
</feature>
<evidence type="ECO:0000313" key="4">
    <source>
        <dbReference type="Proteomes" id="UP001519287"/>
    </source>
</evidence>
<gene>
    <name evidence="3" type="ORF">J2Z66_000810</name>
</gene>
<feature type="transmembrane region" description="Helical" evidence="1">
    <location>
        <begin position="72"/>
        <end position="93"/>
    </location>
</feature>
<accession>A0ABS4IQ08</accession>
<dbReference type="InterPro" id="IPR000160">
    <property type="entry name" value="GGDEF_dom"/>
</dbReference>
<feature type="transmembrane region" description="Helical" evidence="1">
    <location>
        <begin position="105"/>
        <end position="124"/>
    </location>
</feature>
<evidence type="ECO:0000313" key="3">
    <source>
        <dbReference type="EMBL" id="MBP1989215.1"/>
    </source>
</evidence>
<proteinExistence type="predicted"/>
<feature type="transmembrane region" description="Helical" evidence="1">
    <location>
        <begin position="6"/>
        <end position="30"/>
    </location>
</feature>
<comment type="caution">
    <text evidence="3">The sequence shown here is derived from an EMBL/GenBank/DDBJ whole genome shotgun (WGS) entry which is preliminary data.</text>
</comment>
<keyword evidence="4" id="KW-1185">Reference proteome</keyword>
<dbReference type="InterPro" id="IPR050469">
    <property type="entry name" value="Diguanylate_Cyclase"/>
</dbReference>
<dbReference type="RefSeq" id="WP_209970046.1">
    <property type="nucleotide sequence ID" value="NZ_JAGGLB010000002.1"/>
</dbReference>
<keyword evidence="1" id="KW-1133">Transmembrane helix</keyword>
<evidence type="ECO:0000256" key="1">
    <source>
        <dbReference type="SAM" id="Phobius"/>
    </source>
</evidence>
<dbReference type="InterPro" id="IPR043128">
    <property type="entry name" value="Rev_trsase/Diguanyl_cyclase"/>
</dbReference>
<dbReference type="SMART" id="SM00267">
    <property type="entry name" value="GGDEF"/>
    <property type="match status" value="1"/>
</dbReference>
<feature type="transmembrane region" description="Helical" evidence="1">
    <location>
        <begin position="42"/>
        <end position="66"/>
    </location>
</feature>
<keyword evidence="1" id="KW-0472">Membrane</keyword>
<dbReference type="Pfam" id="PF00990">
    <property type="entry name" value="GGDEF"/>
    <property type="match status" value="1"/>
</dbReference>
<dbReference type="PANTHER" id="PTHR45138:SF9">
    <property type="entry name" value="DIGUANYLATE CYCLASE DGCM-RELATED"/>
    <property type="match status" value="1"/>
</dbReference>
<dbReference type="SUPFAM" id="SSF55073">
    <property type="entry name" value="Nucleotide cyclase"/>
    <property type="match status" value="1"/>
</dbReference>